<dbReference type="PANTHER" id="PTHR37690:SF1">
    <property type="entry name" value="CHORISMATE DEHYDRATASE"/>
    <property type="match status" value="1"/>
</dbReference>
<dbReference type="EC" id="4.2.1.151" evidence="4"/>
<proteinExistence type="inferred from homology"/>
<dbReference type="Proteomes" id="UP001310386">
    <property type="component" value="Unassembled WGS sequence"/>
</dbReference>
<name>A0ABU5ZMU8_9BACL</name>
<evidence type="ECO:0000313" key="6">
    <source>
        <dbReference type="Proteomes" id="UP001310386"/>
    </source>
</evidence>
<dbReference type="PANTHER" id="PTHR37690">
    <property type="entry name" value="CHORISMATE DEHYDRATASE"/>
    <property type="match status" value="1"/>
</dbReference>
<evidence type="ECO:0000313" key="5">
    <source>
        <dbReference type="EMBL" id="MEB3103825.1"/>
    </source>
</evidence>
<sequence>MAIRDNLLRIGEIDYTNVWPIFYYFPIEHLEGSVELVRQVPTELNRAIASGEVDMGPISSFAYGENFADYMLFPDLSVSSFGKVNSILLFYQKPFERLLQGRIALPTTSATSVNLLKIILNKFYQGAPAYFYAKPSLQTMLADADGALLIGDDAIRANWANKDYDVLDLGEMWNRLTGHWMSFAVWAIRKDTVERHPGMVGRVFDAFLESKQKGLKHPKDMILAAQKNIGGTYSYWEHYFANLCYDFGTDQWQGLSLYYQYACELGLLRQEVPIRIWNHKKCV</sequence>
<comment type="caution">
    <text evidence="5">The sequence shown here is derived from an EMBL/GenBank/DDBJ whole genome shotgun (WGS) entry which is preliminary data.</text>
</comment>
<dbReference type="RefSeq" id="WP_371755952.1">
    <property type="nucleotide sequence ID" value="NZ_JAYJLD010000052.1"/>
</dbReference>
<gene>
    <name evidence="4" type="primary">mqnA</name>
    <name evidence="5" type="ORF">VF724_19595</name>
</gene>
<evidence type="ECO:0000256" key="4">
    <source>
        <dbReference type="HAMAP-Rule" id="MF_00995"/>
    </source>
</evidence>
<comment type="pathway">
    <text evidence="1 4">Quinol/quinone metabolism; menaquinone biosynthesis.</text>
</comment>
<comment type="similarity">
    <text evidence="4">Belongs to the MqnA/MqnD family. MqnA subfamily.</text>
</comment>
<accession>A0ABU5ZMU8</accession>
<dbReference type="Pfam" id="PF02621">
    <property type="entry name" value="VitK2_biosynth"/>
    <property type="match status" value="1"/>
</dbReference>
<keyword evidence="2 4" id="KW-0474">Menaquinone biosynthesis</keyword>
<dbReference type="EMBL" id="JAYJLD010000052">
    <property type="protein sequence ID" value="MEB3103825.1"/>
    <property type="molecule type" value="Genomic_DNA"/>
</dbReference>
<evidence type="ECO:0000256" key="3">
    <source>
        <dbReference type="ARBA" id="ARBA00023239"/>
    </source>
</evidence>
<dbReference type="InterPro" id="IPR003773">
    <property type="entry name" value="Menaquinone_biosynth"/>
</dbReference>
<comment type="catalytic activity">
    <reaction evidence="4">
        <text>chorismate = 3-[(1-carboxyvinyl)-oxy]benzoate + H2O</text>
        <dbReference type="Rhea" id="RHEA:40051"/>
        <dbReference type="ChEBI" id="CHEBI:15377"/>
        <dbReference type="ChEBI" id="CHEBI:29748"/>
        <dbReference type="ChEBI" id="CHEBI:76981"/>
        <dbReference type="EC" id="4.2.1.151"/>
    </reaction>
</comment>
<dbReference type="CDD" id="cd13634">
    <property type="entry name" value="PBP2_Sco4506"/>
    <property type="match status" value="1"/>
</dbReference>
<dbReference type="InterPro" id="IPR030868">
    <property type="entry name" value="MqnA"/>
</dbReference>
<keyword evidence="6" id="KW-1185">Reference proteome</keyword>
<evidence type="ECO:0000256" key="2">
    <source>
        <dbReference type="ARBA" id="ARBA00022428"/>
    </source>
</evidence>
<dbReference type="SUPFAM" id="SSF53850">
    <property type="entry name" value="Periplasmic binding protein-like II"/>
    <property type="match status" value="1"/>
</dbReference>
<protein>
    <recommendedName>
        <fullName evidence="4">Chorismate dehydratase</fullName>
        <ecNumber evidence="4">4.2.1.151</ecNumber>
    </recommendedName>
    <alternativeName>
        <fullName evidence="4">Menaquinone biosynthetic enzyme MqnA</fullName>
    </alternativeName>
</protein>
<keyword evidence="3 4" id="KW-0456">Lyase</keyword>
<evidence type="ECO:0000256" key="1">
    <source>
        <dbReference type="ARBA" id="ARBA00004863"/>
    </source>
</evidence>
<dbReference type="HAMAP" id="MF_00995">
    <property type="entry name" value="MqnA"/>
    <property type="match status" value="1"/>
</dbReference>
<dbReference type="Gene3D" id="3.40.190.10">
    <property type="entry name" value="Periplasmic binding protein-like II"/>
    <property type="match status" value="2"/>
</dbReference>
<organism evidence="5 6">
    <name type="scientific">Ferviditalea candida</name>
    <dbReference type="NCBI Taxonomy" id="3108399"/>
    <lineage>
        <taxon>Bacteria</taxon>
        <taxon>Bacillati</taxon>
        <taxon>Bacillota</taxon>
        <taxon>Bacilli</taxon>
        <taxon>Bacillales</taxon>
        <taxon>Paenibacillaceae</taxon>
        <taxon>Ferviditalea</taxon>
    </lineage>
</organism>
<comment type="function">
    <text evidence="4">Catalyzes the dehydration of chorismate into 3-[(1-carboxyvinyl)oxy]benzoate, a step in the biosynthesis of menaquinone (MK, vitamin K2).</text>
</comment>
<reference evidence="5" key="1">
    <citation type="submission" date="2023-12" db="EMBL/GenBank/DDBJ databases">
        <title>Fervidustalea candida gen. nov., sp. nov., a novel member of the family Paenibacillaceae isolated from a geothermal area.</title>
        <authorList>
            <person name="Li W.-J."/>
            <person name="Jiao J.-Y."/>
            <person name="Chen Y."/>
        </authorList>
    </citation>
    <scope>NUCLEOTIDE SEQUENCE</scope>
    <source>
        <strain evidence="5">SYSU GA230002</strain>
    </source>
</reference>